<evidence type="ECO:0000313" key="2">
    <source>
        <dbReference type="EMBL" id="VFS50947.1"/>
    </source>
</evidence>
<dbReference type="PANTHER" id="PTHR30367:SF13">
    <property type="entry name" value="MULTIDRUG RESISTANCE EFFLUX PUMP"/>
    <property type="match status" value="1"/>
</dbReference>
<dbReference type="InterPro" id="IPR050393">
    <property type="entry name" value="MFP_Efflux_Pump"/>
</dbReference>
<dbReference type="EMBL" id="CAADJA010000002">
    <property type="protein sequence ID" value="VFS50947.1"/>
    <property type="molecule type" value="Genomic_DNA"/>
</dbReference>
<dbReference type="GO" id="GO:0055085">
    <property type="term" value="P:transmembrane transport"/>
    <property type="evidence" value="ECO:0007669"/>
    <property type="project" value="InterPro"/>
</dbReference>
<sequence length="95" mass="10558">MGYFEETKLNNIKQGNKADITLYNGSTRLEGEVESIGRAIYDQSVEGNEDMLMNVKPNVPWVRLAQRVPVRINLTHVSDDVLLVAGTTCSVSIHP</sequence>
<reference evidence="2 3" key="1">
    <citation type="submission" date="2019-03" db="EMBL/GenBank/DDBJ databases">
        <authorList>
            <consortium name="Pathogen Informatics"/>
        </authorList>
    </citation>
    <scope>NUCLEOTIDE SEQUENCE [LARGE SCALE GENOMIC DNA]</scope>
    <source>
        <strain evidence="2 3">NCTC12282</strain>
    </source>
</reference>
<feature type="domain" description="p-hydroxybenzoic acid efflux pump subunit AaeA-like beta-barrel" evidence="1">
    <location>
        <begin position="2"/>
        <end position="94"/>
    </location>
</feature>
<dbReference type="Proteomes" id="UP000373449">
    <property type="component" value="Unassembled WGS sequence"/>
</dbReference>
<accession>A0A484ZQF6</accession>
<gene>
    <name evidence="2" type="ORF">NCTC12282_04766</name>
</gene>
<proteinExistence type="predicted"/>
<evidence type="ECO:0000259" key="1">
    <source>
        <dbReference type="Pfam" id="PF25963"/>
    </source>
</evidence>
<dbReference type="Pfam" id="PF25963">
    <property type="entry name" value="Beta-barrel_AAEA"/>
    <property type="match status" value="1"/>
</dbReference>
<dbReference type="Gene3D" id="2.40.30.170">
    <property type="match status" value="1"/>
</dbReference>
<name>A0A484ZQF6_9GAMM</name>
<organism evidence="2 3">
    <name type="scientific">Budvicia aquatica</name>
    <dbReference type="NCBI Taxonomy" id="82979"/>
    <lineage>
        <taxon>Bacteria</taxon>
        <taxon>Pseudomonadati</taxon>
        <taxon>Pseudomonadota</taxon>
        <taxon>Gammaproteobacteria</taxon>
        <taxon>Enterobacterales</taxon>
        <taxon>Budviciaceae</taxon>
        <taxon>Budvicia</taxon>
    </lineage>
</organism>
<dbReference type="PANTHER" id="PTHR30367">
    <property type="entry name" value="P-HYDROXYBENZOIC ACID EFFLUX PUMP SUBUNIT AAEA-RELATED"/>
    <property type="match status" value="1"/>
</dbReference>
<protein>
    <submittedName>
        <fullName evidence="2">p-hydroxybenzoic acid efflux subunit AaeA</fullName>
    </submittedName>
</protein>
<evidence type="ECO:0000313" key="3">
    <source>
        <dbReference type="Proteomes" id="UP000373449"/>
    </source>
</evidence>
<dbReference type="AlphaFoldDB" id="A0A484ZQF6"/>
<dbReference type="InterPro" id="IPR058634">
    <property type="entry name" value="AaeA-lik-b-barrel"/>
</dbReference>